<evidence type="ECO:0000313" key="4">
    <source>
        <dbReference type="Proteomes" id="UP000285897"/>
    </source>
</evidence>
<feature type="transmembrane region" description="Helical" evidence="1">
    <location>
        <begin position="295"/>
        <end position="311"/>
    </location>
</feature>
<keyword evidence="3" id="KW-0012">Acyltransferase</keyword>
<name>A0A415LKC0_9FIRM</name>
<gene>
    <name evidence="3" type="ORF">DW021_06665</name>
</gene>
<feature type="transmembrane region" description="Helical" evidence="1">
    <location>
        <begin position="216"/>
        <end position="235"/>
    </location>
</feature>
<evidence type="ECO:0000256" key="1">
    <source>
        <dbReference type="SAM" id="Phobius"/>
    </source>
</evidence>
<feature type="transmembrane region" description="Helical" evidence="1">
    <location>
        <begin position="265"/>
        <end position="283"/>
    </location>
</feature>
<evidence type="ECO:0000313" key="3">
    <source>
        <dbReference type="EMBL" id="RHL49001.1"/>
    </source>
</evidence>
<feature type="domain" description="Acyltransferase 3" evidence="2">
    <location>
        <begin position="26"/>
        <end position="335"/>
    </location>
</feature>
<dbReference type="InterPro" id="IPR002656">
    <property type="entry name" value="Acyl_transf_3_dom"/>
</dbReference>
<feature type="transmembrane region" description="Helical" evidence="1">
    <location>
        <begin position="177"/>
        <end position="196"/>
    </location>
</feature>
<keyword evidence="1" id="KW-0472">Membrane</keyword>
<dbReference type="GO" id="GO:0016747">
    <property type="term" value="F:acyltransferase activity, transferring groups other than amino-acyl groups"/>
    <property type="evidence" value="ECO:0007669"/>
    <property type="project" value="InterPro"/>
</dbReference>
<protein>
    <submittedName>
        <fullName evidence="3">Acyltransferase</fullName>
    </submittedName>
</protein>
<organism evidence="3 4">
    <name type="scientific">Blautia obeum</name>
    <dbReference type="NCBI Taxonomy" id="40520"/>
    <lineage>
        <taxon>Bacteria</taxon>
        <taxon>Bacillati</taxon>
        <taxon>Bacillota</taxon>
        <taxon>Clostridia</taxon>
        <taxon>Lachnospirales</taxon>
        <taxon>Lachnospiraceae</taxon>
        <taxon>Blautia</taxon>
    </lineage>
</organism>
<sequence>MSEEIILRAEQSRAEQSRAEQSKDLYAIDVMKYIMAFCVIAIHTTPLKGIDNNIIYILYEAAVSIAVPFFFLSTGYLIGRKIQNKKEFDDVLVERQQKKVIRYYVIWTIVYLPLTILGFYKAGDGFVKSFVQFIRNVFFQGENYYSWPLWYLLSAVYGLTILKLLVESQKETKKFNFYSIIIFFCVFMHFATDYIVNLNTTNNVVVTFSLLVEKTIRKGRIFSGVYYILLGNLIAKSEYHIGRIYLLAIFIASYLIVAFTSFLPIKMIMCITFFLLVISVKATGNGIYFRRTSTIMYYTHMIVFFVLNITVNKEMYGWVGFAFCCIVTNILAYVLNTGKFKNCKLLRTLFGPMAT</sequence>
<reference evidence="3 4" key="1">
    <citation type="submission" date="2018-08" db="EMBL/GenBank/DDBJ databases">
        <title>A genome reference for cultivated species of the human gut microbiota.</title>
        <authorList>
            <person name="Zou Y."/>
            <person name="Xue W."/>
            <person name="Luo G."/>
        </authorList>
    </citation>
    <scope>NUCLEOTIDE SEQUENCE [LARGE SCALE GENOMIC DNA]</scope>
    <source>
        <strain evidence="3 4">AF37-6AC</strain>
    </source>
</reference>
<feature type="transmembrane region" description="Helical" evidence="1">
    <location>
        <begin position="317"/>
        <end position="335"/>
    </location>
</feature>
<feature type="transmembrane region" description="Helical" evidence="1">
    <location>
        <begin position="147"/>
        <end position="165"/>
    </location>
</feature>
<dbReference type="Proteomes" id="UP000285897">
    <property type="component" value="Unassembled WGS sequence"/>
</dbReference>
<dbReference type="EMBL" id="QROS01000003">
    <property type="protein sequence ID" value="RHL49001.1"/>
    <property type="molecule type" value="Genomic_DNA"/>
</dbReference>
<feature type="transmembrane region" description="Helical" evidence="1">
    <location>
        <begin position="54"/>
        <end position="79"/>
    </location>
</feature>
<feature type="transmembrane region" description="Helical" evidence="1">
    <location>
        <begin position="100"/>
        <end position="120"/>
    </location>
</feature>
<keyword evidence="1" id="KW-1133">Transmembrane helix</keyword>
<comment type="caution">
    <text evidence="3">The sequence shown here is derived from an EMBL/GenBank/DDBJ whole genome shotgun (WGS) entry which is preliminary data.</text>
</comment>
<feature type="transmembrane region" description="Helical" evidence="1">
    <location>
        <begin position="242"/>
        <end position="259"/>
    </location>
</feature>
<proteinExistence type="predicted"/>
<feature type="transmembrane region" description="Helical" evidence="1">
    <location>
        <begin position="25"/>
        <end position="42"/>
    </location>
</feature>
<keyword evidence="3" id="KW-0808">Transferase</keyword>
<dbReference type="Pfam" id="PF01757">
    <property type="entry name" value="Acyl_transf_3"/>
    <property type="match status" value="1"/>
</dbReference>
<dbReference type="AlphaFoldDB" id="A0A415LKC0"/>
<keyword evidence="1" id="KW-0812">Transmembrane</keyword>
<accession>A0A415LKC0</accession>
<evidence type="ECO:0000259" key="2">
    <source>
        <dbReference type="Pfam" id="PF01757"/>
    </source>
</evidence>